<evidence type="ECO:0000313" key="2">
    <source>
        <dbReference type="EMBL" id="MCI65854.1"/>
    </source>
</evidence>
<feature type="domain" description="Chromo" evidence="1">
    <location>
        <begin position="17"/>
        <end position="62"/>
    </location>
</feature>
<proteinExistence type="predicted"/>
<comment type="caution">
    <text evidence="2">The sequence shown here is derived from an EMBL/GenBank/DDBJ whole genome shotgun (WGS) entry which is preliminary data.</text>
</comment>
<dbReference type="SUPFAM" id="SSF54160">
    <property type="entry name" value="Chromo domain-like"/>
    <property type="match status" value="1"/>
</dbReference>
<sequence length="84" mass="9608">GELPKDLEVNDVTDVYPDKVLGSRVTMQGDTEVHQSLIQWKNKSMDDVTWEDNEFLRGQFPEFCLEDKAAFKEEGVDRNMVSGV</sequence>
<keyword evidence="3" id="KW-1185">Reference proteome</keyword>
<organism evidence="2 3">
    <name type="scientific">Trifolium medium</name>
    <dbReference type="NCBI Taxonomy" id="97028"/>
    <lineage>
        <taxon>Eukaryota</taxon>
        <taxon>Viridiplantae</taxon>
        <taxon>Streptophyta</taxon>
        <taxon>Embryophyta</taxon>
        <taxon>Tracheophyta</taxon>
        <taxon>Spermatophyta</taxon>
        <taxon>Magnoliopsida</taxon>
        <taxon>eudicotyledons</taxon>
        <taxon>Gunneridae</taxon>
        <taxon>Pentapetalae</taxon>
        <taxon>rosids</taxon>
        <taxon>fabids</taxon>
        <taxon>Fabales</taxon>
        <taxon>Fabaceae</taxon>
        <taxon>Papilionoideae</taxon>
        <taxon>50 kb inversion clade</taxon>
        <taxon>NPAAA clade</taxon>
        <taxon>Hologalegina</taxon>
        <taxon>IRL clade</taxon>
        <taxon>Trifolieae</taxon>
        <taxon>Trifolium</taxon>
    </lineage>
</organism>
<reference evidence="2 3" key="1">
    <citation type="journal article" date="2018" name="Front. Plant Sci.">
        <title>Red Clover (Trifolium pratense) and Zigzag Clover (T. medium) - A Picture of Genomic Similarities and Differences.</title>
        <authorList>
            <person name="Dluhosova J."/>
            <person name="Istvanek J."/>
            <person name="Nedelnik J."/>
            <person name="Repkova J."/>
        </authorList>
    </citation>
    <scope>NUCLEOTIDE SEQUENCE [LARGE SCALE GENOMIC DNA]</scope>
    <source>
        <strain evidence="3">cv. 10/8</strain>
        <tissue evidence="2">Leaf</tissue>
    </source>
</reference>
<dbReference type="InterPro" id="IPR016197">
    <property type="entry name" value="Chromo-like_dom_sf"/>
</dbReference>
<protein>
    <recommendedName>
        <fullName evidence="1">Chromo domain-containing protein</fullName>
    </recommendedName>
</protein>
<feature type="non-terminal residue" evidence="2">
    <location>
        <position position="84"/>
    </location>
</feature>
<dbReference type="Pfam" id="PF00385">
    <property type="entry name" value="Chromo"/>
    <property type="match status" value="1"/>
</dbReference>
<accession>A0A392TZI4</accession>
<dbReference type="Proteomes" id="UP000265520">
    <property type="component" value="Unassembled WGS sequence"/>
</dbReference>
<dbReference type="AlphaFoldDB" id="A0A392TZI4"/>
<name>A0A392TZI4_9FABA</name>
<dbReference type="InterPro" id="IPR023780">
    <property type="entry name" value="Chromo_domain"/>
</dbReference>
<evidence type="ECO:0000313" key="3">
    <source>
        <dbReference type="Proteomes" id="UP000265520"/>
    </source>
</evidence>
<evidence type="ECO:0000259" key="1">
    <source>
        <dbReference type="Pfam" id="PF00385"/>
    </source>
</evidence>
<dbReference type="EMBL" id="LXQA010683996">
    <property type="protein sequence ID" value="MCI65854.1"/>
    <property type="molecule type" value="Genomic_DNA"/>
</dbReference>
<feature type="non-terminal residue" evidence="2">
    <location>
        <position position="1"/>
    </location>
</feature>
<dbReference type="Gene3D" id="2.40.50.40">
    <property type="match status" value="1"/>
</dbReference>